<evidence type="ECO:0000256" key="3">
    <source>
        <dbReference type="ARBA" id="ARBA00023125"/>
    </source>
</evidence>
<dbReference type="AlphaFoldDB" id="A0A3A6TL00"/>
<gene>
    <name evidence="7" type="ORF">D5R81_13630</name>
</gene>
<sequence>MFGGKGGMGNLMKQAQMMQDKMAKAQEEIARMEITGESGAGMVKVTMTGNHNVRKVEIDPSLMEDDKDMLEDLIAAACNDAARRVEENQKSRMADVTGGMQLPPGMKMPF</sequence>
<dbReference type="Proteomes" id="UP000273022">
    <property type="component" value="Unassembled WGS sequence"/>
</dbReference>
<dbReference type="InterPro" id="IPR004401">
    <property type="entry name" value="YbaB/EbfC"/>
</dbReference>
<protein>
    <recommendedName>
        <fullName evidence="4">Nucleoid-associated protein D5R81_13630</fullName>
    </recommendedName>
</protein>
<accession>A0A3A6TL00</accession>
<dbReference type="GO" id="GO:0043590">
    <property type="term" value="C:bacterial nucleoid"/>
    <property type="evidence" value="ECO:0007669"/>
    <property type="project" value="UniProtKB-UniRule"/>
</dbReference>
<dbReference type="EMBL" id="QYYH01000090">
    <property type="protein sequence ID" value="RJY11042.1"/>
    <property type="molecule type" value="Genomic_DNA"/>
</dbReference>
<reference evidence="7 8" key="1">
    <citation type="submission" date="2018-09" db="EMBL/GenBank/DDBJ databases">
        <title>Phylogeny of the Shewanellaceae, and recommendation for two new genera, Pseudoshewanella and Parashewanella.</title>
        <authorList>
            <person name="Wang G."/>
        </authorList>
    </citation>
    <scope>NUCLEOTIDE SEQUENCE [LARGE SCALE GENOMIC DNA]</scope>
    <source>
        <strain evidence="7 8">KCTC 22492</strain>
    </source>
</reference>
<dbReference type="PIRSF" id="PIRSF004555">
    <property type="entry name" value="UCP004555"/>
    <property type="match status" value="1"/>
</dbReference>
<keyword evidence="5" id="KW-0175">Coiled coil</keyword>
<dbReference type="FunFam" id="3.30.1310.10:FF:000001">
    <property type="entry name" value="Nucleoid-associated protein YbaB"/>
    <property type="match status" value="1"/>
</dbReference>
<keyword evidence="3 4" id="KW-0238">DNA-binding</keyword>
<evidence type="ECO:0000256" key="5">
    <source>
        <dbReference type="SAM" id="Coils"/>
    </source>
</evidence>
<organism evidence="7 8">
    <name type="scientific">Parashewanella spongiae</name>
    <dbReference type="NCBI Taxonomy" id="342950"/>
    <lineage>
        <taxon>Bacteria</taxon>
        <taxon>Pseudomonadati</taxon>
        <taxon>Pseudomonadota</taxon>
        <taxon>Gammaproteobacteria</taxon>
        <taxon>Alteromonadales</taxon>
        <taxon>Shewanellaceae</taxon>
        <taxon>Parashewanella</taxon>
    </lineage>
</organism>
<evidence type="ECO:0000313" key="8">
    <source>
        <dbReference type="Proteomes" id="UP000273022"/>
    </source>
</evidence>
<evidence type="ECO:0000256" key="2">
    <source>
        <dbReference type="ARBA" id="ARBA00022490"/>
    </source>
</evidence>
<dbReference type="SUPFAM" id="SSF82607">
    <property type="entry name" value="YbaB-like"/>
    <property type="match status" value="1"/>
</dbReference>
<dbReference type="Pfam" id="PF02575">
    <property type="entry name" value="YbaB_DNA_bd"/>
    <property type="match status" value="1"/>
</dbReference>
<dbReference type="InterPro" id="IPR036894">
    <property type="entry name" value="YbaB-like_sf"/>
</dbReference>
<feature type="region of interest" description="Disordered" evidence="6">
    <location>
        <begin position="85"/>
        <end position="110"/>
    </location>
</feature>
<dbReference type="RefSeq" id="WP_121854191.1">
    <property type="nucleotide sequence ID" value="NZ_CP037952.1"/>
</dbReference>
<dbReference type="PANTHER" id="PTHR33449:SF1">
    <property type="entry name" value="NUCLEOID-ASSOCIATED PROTEIN YBAB"/>
    <property type="match status" value="1"/>
</dbReference>
<dbReference type="Gene3D" id="3.30.1310.10">
    <property type="entry name" value="Nucleoid-associated protein YbaB-like domain"/>
    <property type="match status" value="1"/>
</dbReference>
<feature type="coiled-coil region" evidence="5">
    <location>
        <begin position="8"/>
        <end position="35"/>
    </location>
</feature>
<dbReference type="HAMAP" id="MF_00274">
    <property type="entry name" value="DNA_YbaB_EbfC"/>
    <property type="match status" value="1"/>
</dbReference>
<dbReference type="GO" id="GO:0003677">
    <property type="term" value="F:DNA binding"/>
    <property type="evidence" value="ECO:0007669"/>
    <property type="project" value="UniProtKB-UniRule"/>
</dbReference>
<comment type="similarity">
    <text evidence="4">Belongs to the YbaB/EbfC family.</text>
</comment>
<keyword evidence="8" id="KW-1185">Reference proteome</keyword>
<comment type="subcellular location">
    <subcellularLocation>
        <location evidence="4">Cytoplasm</location>
        <location evidence="4">Nucleoid</location>
    </subcellularLocation>
</comment>
<comment type="caution">
    <text evidence="7">The sequence shown here is derived from an EMBL/GenBank/DDBJ whole genome shotgun (WGS) entry which is preliminary data.</text>
</comment>
<dbReference type="NCBIfam" id="TIGR00103">
    <property type="entry name" value="DNA_YbaB_EbfC"/>
    <property type="match status" value="1"/>
</dbReference>
<comment type="function">
    <text evidence="4">Binds to DNA and alters its conformation. May be involved in regulation of gene expression, nucleoid organization and DNA protection.</text>
</comment>
<keyword evidence="2 4" id="KW-0963">Cytoplasm</keyword>
<name>A0A3A6TL00_9GAMM</name>
<evidence type="ECO:0000256" key="6">
    <source>
        <dbReference type="SAM" id="MobiDB-lite"/>
    </source>
</evidence>
<evidence type="ECO:0000256" key="1">
    <source>
        <dbReference type="ARBA" id="ARBA00011738"/>
    </source>
</evidence>
<evidence type="ECO:0000256" key="4">
    <source>
        <dbReference type="HAMAP-Rule" id="MF_00274"/>
    </source>
</evidence>
<dbReference type="OrthoDB" id="9808738at2"/>
<dbReference type="PANTHER" id="PTHR33449">
    <property type="entry name" value="NUCLEOID-ASSOCIATED PROTEIN YBAB"/>
    <property type="match status" value="1"/>
</dbReference>
<proteinExistence type="inferred from homology"/>
<comment type="subunit">
    <text evidence="1 4">Homodimer.</text>
</comment>
<dbReference type="GO" id="GO:0005829">
    <property type="term" value="C:cytosol"/>
    <property type="evidence" value="ECO:0007669"/>
    <property type="project" value="TreeGrafter"/>
</dbReference>
<evidence type="ECO:0000313" key="7">
    <source>
        <dbReference type="EMBL" id="RJY11042.1"/>
    </source>
</evidence>